<evidence type="ECO:0000313" key="3">
    <source>
        <dbReference type="EMBL" id="CAG98986.1"/>
    </source>
</evidence>
<keyword evidence="4" id="KW-1185">Reference proteome</keyword>
<feature type="compositionally biased region" description="Basic and acidic residues" evidence="1">
    <location>
        <begin position="170"/>
        <end position="197"/>
    </location>
</feature>
<dbReference type="STRING" id="284590.Q6CIG1"/>
<dbReference type="Proteomes" id="UP000000598">
    <property type="component" value="Chromosome F"/>
</dbReference>
<protein>
    <submittedName>
        <fullName evidence="3">KLLA0F26939p</fullName>
    </submittedName>
</protein>
<keyword evidence="2" id="KW-1133">Transmembrane helix</keyword>
<dbReference type="AlphaFoldDB" id="Q6CIG1"/>
<gene>
    <name evidence="3" type="ORF">KLLA0_F26939g</name>
</gene>
<feature type="compositionally biased region" description="Basic and acidic residues" evidence="1">
    <location>
        <begin position="130"/>
        <end position="140"/>
    </location>
</feature>
<proteinExistence type="predicted"/>
<evidence type="ECO:0000313" key="4">
    <source>
        <dbReference type="Proteomes" id="UP000000598"/>
    </source>
</evidence>
<evidence type="ECO:0000256" key="2">
    <source>
        <dbReference type="SAM" id="Phobius"/>
    </source>
</evidence>
<dbReference type="FunCoup" id="Q6CIG1">
    <property type="interactions" value="34"/>
</dbReference>
<organism evidence="3 4">
    <name type="scientific">Kluyveromyces lactis (strain ATCC 8585 / CBS 2359 / DSM 70799 / NBRC 1267 / NRRL Y-1140 / WM37)</name>
    <name type="common">Yeast</name>
    <name type="synonym">Candida sphaerica</name>
    <dbReference type="NCBI Taxonomy" id="284590"/>
    <lineage>
        <taxon>Eukaryota</taxon>
        <taxon>Fungi</taxon>
        <taxon>Dikarya</taxon>
        <taxon>Ascomycota</taxon>
        <taxon>Saccharomycotina</taxon>
        <taxon>Saccharomycetes</taxon>
        <taxon>Saccharomycetales</taxon>
        <taxon>Saccharomycetaceae</taxon>
        <taxon>Kluyveromyces</taxon>
    </lineage>
</organism>
<dbReference type="GeneID" id="2894849"/>
<reference evidence="3 4" key="1">
    <citation type="journal article" date="2004" name="Nature">
        <title>Genome evolution in yeasts.</title>
        <authorList>
            <consortium name="Genolevures"/>
            <person name="Dujon B."/>
            <person name="Sherman D."/>
            <person name="Fischer G."/>
            <person name="Durrens P."/>
            <person name="Casaregola S."/>
            <person name="Lafontaine I."/>
            <person name="de Montigny J."/>
            <person name="Marck C."/>
            <person name="Neuveglise C."/>
            <person name="Talla E."/>
            <person name="Goffard N."/>
            <person name="Frangeul L."/>
            <person name="Aigle M."/>
            <person name="Anthouard V."/>
            <person name="Babour A."/>
            <person name="Barbe V."/>
            <person name="Barnay S."/>
            <person name="Blanchin S."/>
            <person name="Beckerich J.M."/>
            <person name="Beyne E."/>
            <person name="Bleykasten C."/>
            <person name="Boisrame A."/>
            <person name="Boyer J."/>
            <person name="Cattolico L."/>
            <person name="Confanioleri F."/>
            <person name="de Daruvar A."/>
            <person name="Despons L."/>
            <person name="Fabre E."/>
            <person name="Fairhead C."/>
            <person name="Ferry-Dumazet H."/>
            <person name="Groppi A."/>
            <person name="Hantraye F."/>
            <person name="Hennequin C."/>
            <person name="Jauniaux N."/>
            <person name="Joyet P."/>
            <person name="Kachouri R."/>
            <person name="Kerrest A."/>
            <person name="Koszul R."/>
            <person name="Lemaire M."/>
            <person name="Lesur I."/>
            <person name="Ma L."/>
            <person name="Muller H."/>
            <person name="Nicaud J.M."/>
            <person name="Nikolski M."/>
            <person name="Oztas S."/>
            <person name="Ozier-Kalogeropoulos O."/>
            <person name="Pellenz S."/>
            <person name="Potier S."/>
            <person name="Richard G.F."/>
            <person name="Straub M.L."/>
            <person name="Suleau A."/>
            <person name="Swennene D."/>
            <person name="Tekaia F."/>
            <person name="Wesolowski-Louvel M."/>
            <person name="Westhof E."/>
            <person name="Wirth B."/>
            <person name="Zeniou-Meyer M."/>
            <person name="Zivanovic I."/>
            <person name="Bolotin-Fukuhara M."/>
            <person name="Thierry A."/>
            <person name="Bouchier C."/>
            <person name="Caudron B."/>
            <person name="Scarpelli C."/>
            <person name="Gaillardin C."/>
            <person name="Weissenbach J."/>
            <person name="Wincker P."/>
            <person name="Souciet J.L."/>
        </authorList>
    </citation>
    <scope>NUCLEOTIDE SEQUENCE [LARGE SCALE GENOMIC DNA]</scope>
    <source>
        <strain evidence="4">ATCC 8585 / CBS 2359 / DSM 70799 / NBRC 1267 / NRRL Y-1140 / WM37</strain>
    </source>
</reference>
<keyword evidence="2" id="KW-0472">Membrane</keyword>
<dbReference type="KEGG" id="kla:KLLA0_F26939g"/>
<dbReference type="RefSeq" id="XP_456278.1">
    <property type="nucleotide sequence ID" value="XM_456278.1"/>
</dbReference>
<sequence>MQGGIRRGNDLLPRYNTQGHGRSKGGWLTTPMKKIIVYLMLLSTVFVIVQTIRLGKDDEHVEYELDRAVGSSGINRDALESQMDAADALLEKAGSVAGSVAGKDMVAPGVAVGAAAGSTEGSVGSVASNNKEEKKEKFNDELVSPQDLSDSAPVAAKNSQNSRNNVGNDVKADKQGTKGIDKKAQEIKEAAPYKKDE</sequence>
<dbReference type="EMBL" id="CR382126">
    <property type="protein sequence ID" value="CAG98986.1"/>
    <property type="molecule type" value="Genomic_DNA"/>
</dbReference>
<dbReference type="InParanoid" id="Q6CIG1"/>
<dbReference type="HOGENOM" id="CLU_106810_1_0_1"/>
<name>Q6CIG1_KLULA</name>
<dbReference type="PaxDb" id="284590-Q6CIG1"/>
<feature type="region of interest" description="Disordered" evidence="1">
    <location>
        <begin position="1"/>
        <end position="23"/>
    </location>
</feature>
<feature type="compositionally biased region" description="Polar residues" evidence="1">
    <location>
        <begin position="157"/>
        <end position="167"/>
    </location>
</feature>
<feature type="compositionally biased region" description="Low complexity" evidence="1">
    <location>
        <begin position="118"/>
        <end position="129"/>
    </location>
</feature>
<dbReference type="OMA" id="WLTTPMK"/>
<dbReference type="eggNOG" id="ENOG502S7JJ">
    <property type="taxonomic scope" value="Eukaryota"/>
</dbReference>
<feature type="region of interest" description="Disordered" evidence="1">
    <location>
        <begin position="118"/>
        <end position="197"/>
    </location>
</feature>
<keyword evidence="2" id="KW-0812">Transmembrane</keyword>
<evidence type="ECO:0000256" key="1">
    <source>
        <dbReference type="SAM" id="MobiDB-lite"/>
    </source>
</evidence>
<feature type="transmembrane region" description="Helical" evidence="2">
    <location>
        <begin position="35"/>
        <end position="55"/>
    </location>
</feature>
<accession>Q6CIG1</accession>